<dbReference type="SUPFAM" id="SSF74653">
    <property type="entry name" value="TolA/TonB C-terminal domain"/>
    <property type="match status" value="1"/>
</dbReference>
<gene>
    <name evidence="2" type="ORF">AAFP95_02090</name>
</gene>
<dbReference type="AlphaFoldDB" id="A0AAU6WQ48"/>
<protein>
    <recommendedName>
        <fullName evidence="4">TonB C-terminal domain-containing protein</fullName>
    </recommendedName>
</protein>
<feature type="signal peptide" evidence="1">
    <location>
        <begin position="1"/>
        <end position="18"/>
    </location>
</feature>
<dbReference type="EMBL" id="CP154834">
    <property type="protein sequence ID" value="XAO74850.1"/>
    <property type="molecule type" value="Genomic_DNA"/>
</dbReference>
<sequence>MKKLIVLVLLISFAKVFAQENAMPNKEIVSSNNNIYEEVDKMPEYPGGLNLFRKNFSQNFDISKINGSGTMKSEVQFVISKEGMITDITVTGNNRSMNKEMERTIKALSITRWKPAEIKGYPVKYKFRLPMTMNL</sequence>
<dbReference type="Proteomes" id="UP001463665">
    <property type="component" value="Chromosome"/>
</dbReference>
<dbReference type="Gene3D" id="3.30.1150.10">
    <property type="match status" value="1"/>
</dbReference>
<evidence type="ECO:0000313" key="3">
    <source>
        <dbReference type="Proteomes" id="UP001463665"/>
    </source>
</evidence>
<keyword evidence="3" id="KW-1185">Reference proteome</keyword>
<accession>A0AAU6WQ48</accession>
<reference evidence="2 3" key="1">
    <citation type="submission" date="2024-04" db="EMBL/GenBank/DDBJ databases">
        <title>Genome sequencing and assembly of rice foliar adapted Chryseobacterium endophyticum OsEnb-ALM-A6.</title>
        <authorList>
            <person name="Kumar S."/>
            <person name="Javed M."/>
            <person name="Chouhan V."/>
            <person name="Charishma K."/>
            <person name="Patel A."/>
            <person name="Kumar M."/>
            <person name="Sahu K.P."/>
            <person name="Kumar A."/>
        </authorList>
    </citation>
    <scope>NUCLEOTIDE SEQUENCE [LARGE SCALE GENOMIC DNA]</scope>
    <source>
        <strain evidence="2 3">OsEnb-ALM-A6</strain>
    </source>
</reference>
<name>A0AAU6WQ48_9FLAO</name>
<feature type="chain" id="PRO_5043840008" description="TonB C-terminal domain-containing protein" evidence="1">
    <location>
        <begin position="19"/>
        <end position="135"/>
    </location>
</feature>
<proteinExistence type="predicted"/>
<evidence type="ECO:0000256" key="1">
    <source>
        <dbReference type="SAM" id="SignalP"/>
    </source>
</evidence>
<organism evidence="2 3">
    <name type="scientific">Chryseobacterium endophyticum</name>
    <dbReference type="NCBI Taxonomy" id="1854762"/>
    <lineage>
        <taxon>Bacteria</taxon>
        <taxon>Pseudomonadati</taxon>
        <taxon>Bacteroidota</taxon>
        <taxon>Flavobacteriia</taxon>
        <taxon>Flavobacteriales</taxon>
        <taxon>Weeksellaceae</taxon>
        <taxon>Chryseobacterium group</taxon>
        <taxon>Chryseobacterium</taxon>
    </lineage>
</organism>
<dbReference type="RefSeq" id="WP_294199580.1">
    <property type="nucleotide sequence ID" value="NZ_CP154834.1"/>
</dbReference>
<evidence type="ECO:0000313" key="2">
    <source>
        <dbReference type="EMBL" id="XAO74850.1"/>
    </source>
</evidence>
<evidence type="ECO:0008006" key="4">
    <source>
        <dbReference type="Google" id="ProtNLM"/>
    </source>
</evidence>
<keyword evidence="1" id="KW-0732">Signal</keyword>